<sequence>MKLLFAALFAFVAVSVHADVESEEFWANLDLSTVVPVEDIPGFWEGRDPALLPGVANPAGRIVGGTEAAPGAHPYQAAVLMRFATGTGLCGGSVISNRVILTAAHCPINSLDSQVILGAHNRLTTEATQHRQTIPNANYRLHANYNPSNLNNDIATMITNAVVPMTARIQLAPLPPVGNSESFAGELATVSGWGRVCDGIIGCGTSSTLRVVSNNIITNAVCAQTYGTNVVVASTICMATTGGRGTCNGDSGGPLTVGRAGGRWQIGVVSFGAAAGCERGFPAGFARVTSFRTWIGNNMS</sequence>
<evidence type="ECO:0000313" key="11">
    <source>
        <dbReference type="Proteomes" id="UP000183832"/>
    </source>
</evidence>
<keyword evidence="1 7" id="KW-0645">Protease</keyword>
<proteinExistence type="inferred from homology"/>
<keyword evidence="11" id="KW-1185">Reference proteome</keyword>
<dbReference type="PRINTS" id="PR00722">
    <property type="entry name" value="CHYMOTRYPSIN"/>
</dbReference>
<evidence type="ECO:0000256" key="1">
    <source>
        <dbReference type="ARBA" id="ARBA00022670"/>
    </source>
</evidence>
<evidence type="ECO:0000256" key="4">
    <source>
        <dbReference type="ARBA" id="ARBA00022825"/>
    </source>
</evidence>
<keyword evidence="5" id="KW-1015">Disulfide bond</keyword>
<dbReference type="InterPro" id="IPR043504">
    <property type="entry name" value="Peptidase_S1_PA_chymotrypsin"/>
</dbReference>
<organism evidence="10 11">
    <name type="scientific">Clunio marinus</name>
    <dbReference type="NCBI Taxonomy" id="568069"/>
    <lineage>
        <taxon>Eukaryota</taxon>
        <taxon>Metazoa</taxon>
        <taxon>Ecdysozoa</taxon>
        <taxon>Arthropoda</taxon>
        <taxon>Hexapoda</taxon>
        <taxon>Insecta</taxon>
        <taxon>Pterygota</taxon>
        <taxon>Neoptera</taxon>
        <taxon>Endopterygota</taxon>
        <taxon>Diptera</taxon>
        <taxon>Nematocera</taxon>
        <taxon>Chironomoidea</taxon>
        <taxon>Chironomidae</taxon>
        <taxon>Clunio</taxon>
    </lineage>
</organism>
<keyword evidence="2" id="KW-0222">Digestion</keyword>
<dbReference type="STRING" id="568069.A0A1J1HQH5"/>
<dbReference type="InterPro" id="IPR050430">
    <property type="entry name" value="Peptidase_S1"/>
</dbReference>
<keyword evidence="8" id="KW-0732">Signal</keyword>
<evidence type="ECO:0000256" key="8">
    <source>
        <dbReference type="SAM" id="SignalP"/>
    </source>
</evidence>
<dbReference type="PROSITE" id="PS50240">
    <property type="entry name" value="TRYPSIN_DOM"/>
    <property type="match status" value="1"/>
</dbReference>
<protein>
    <submittedName>
        <fullName evidence="10">CLUMA_CG004008, isoform A</fullName>
    </submittedName>
</protein>
<feature type="signal peptide" evidence="8">
    <location>
        <begin position="1"/>
        <end position="18"/>
    </location>
</feature>
<dbReference type="InterPro" id="IPR033116">
    <property type="entry name" value="TRYPSIN_SER"/>
</dbReference>
<evidence type="ECO:0000256" key="6">
    <source>
        <dbReference type="ARBA" id="ARBA00024195"/>
    </source>
</evidence>
<keyword evidence="4 7" id="KW-0720">Serine protease</keyword>
<dbReference type="Proteomes" id="UP000183832">
    <property type="component" value="Unassembled WGS sequence"/>
</dbReference>
<evidence type="ECO:0000256" key="7">
    <source>
        <dbReference type="RuleBase" id="RU363034"/>
    </source>
</evidence>
<dbReference type="PANTHER" id="PTHR24276">
    <property type="entry name" value="POLYSERASE-RELATED"/>
    <property type="match status" value="1"/>
</dbReference>
<dbReference type="InterPro" id="IPR018114">
    <property type="entry name" value="TRYPSIN_HIS"/>
</dbReference>
<feature type="chain" id="PRO_5012407684" evidence="8">
    <location>
        <begin position="19"/>
        <end position="300"/>
    </location>
</feature>
<accession>A0A1J1HQH5</accession>
<dbReference type="InterPro" id="IPR001254">
    <property type="entry name" value="Trypsin_dom"/>
</dbReference>
<dbReference type="EMBL" id="CVRI01000018">
    <property type="protein sequence ID" value="CRK90293.1"/>
    <property type="molecule type" value="Genomic_DNA"/>
</dbReference>
<dbReference type="GO" id="GO:0006508">
    <property type="term" value="P:proteolysis"/>
    <property type="evidence" value="ECO:0007669"/>
    <property type="project" value="UniProtKB-KW"/>
</dbReference>
<dbReference type="InterPro" id="IPR001314">
    <property type="entry name" value="Peptidase_S1A"/>
</dbReference>
<dbReference type="FunFam" id="2.40.10.10:FF:000068">
    <property type="entry name" value="transmembrane protease serine 2"/>
    <property type="match status" value="1"/>
</dbReference>
<dbReference type="GO" id="GO:0007586">
    <property type="term" value="P:digestion"/>
    <property type="evidence" value="ECO:0007669"/>
    <property type="project" value="UniProtKB-KW"/>
</dbReference>
<keyword evidence="3 7" id="KW-0378">Hydrolase</keyword>
<dbReference type="GO" id="GO:0004252">
    <property type="term" value="F:serine-type endopeptidase activity"/>
    <property type="evidence" value="ECO:0007669"/>
    <property type="project" value="InterPro"/>
</dbReference>
<name>A0A1J1HQH5_9DIPT</name>
<gene>
    <name evidence="10" type="primary">similar to Chymotrypsin BI</name>
    <name evidence="10" type="ORF">CLUMA_CG004008</name>
</gene>
<evidence type="ECO:0000256" key="2">
    <source>
        <dbReference type="ARBA" id="ARBA00022757"/>
    </source>
</evidence>
<evidence type="ECO:0000256" key="5">
    <source>
        <dbReference type="ARBA" id="ARBA00023157"/>
    </source>
</evidence>
<dbReference type="SUPFAM" id="SSF50494">
    <property type="entry name" value="Trypsin-like serine proteases"/>
    <property type="match status" value="1"/>
</dbReference>
<dbReference type="PROSITE" id="PS00134">
    <property type="entry name" value="TRYPSIN_HIS"/>
    <property type="match status" value="1"/>
</dbReference>
<feature type="domain" description="Peptidase S1" evidence="9">
    <location>
        <begin position="62"/>
        <end position="300"/>
    </location>
</feature>
<evidence type="ECO:0000259" key="9">
    <source>
        <dbReference type="PROSITE" id="PS50240"/>
    </source>
</evidence>
<dbReference type="Gene3D" id="2.40.10.10">
    <property type="entry name" value="Trypsin-like serine proteases"/>
    <property type="match status" value="1"/>
</dbReference>
<dbReference type="OrthoDB" id="5565075at2759"/>
<reference evidence="10 11" key="1">
    <citation type="submission" date="2015-04" db="EMBL/GenBank/DDBJ databases">
        <authorList>
            <person name="Syromyatnikov M.Y."/>
            <person name="Popov V.N."/>
        </authorList>
    </citation>
    <scope>NUCLEOTIDE SEQUENCE [LARGE SCALE GENOMIC DNA]</scope>
</reference>
<dbReference type="InterPro" id="IPR009003">
    <property type="entry name" value="Peptidase_S1_PA"/>
</dbReference>
<dbReference type="AlphaFoldDB" id="A0A1J1HQH5"/>
<dbReference type="Pfam" id="PF00089">
    <property type="entry name" value="Trypsin"/>
    <property type="match status" value="1"/>
</dbReference>
<evidence type="ECO:0000313" key="10">
    <source>
        <dbReference type="EMBL" id="CRK90293.1"/>
    </source>
</evidence>
<dbReference type="SMART" id="SM00020">
    <property type="entry name" value="Tryp_SPc"/>
    <property type="match status" value="1"/>
</dbReference>
<comment type="similarity">
    <text evidence="6">Belongs to the peptidase S1 family. CLIP subfamily.</text>
</comment>
<evidence type="ECO:0000256" key="3">
    <source>
        <dbReference type="ARBA" id="ARBA00022801"/>
    </source>
</evidence>
<dbReference type="PANTHER" id="PTHR24276:SF91">
    <property type="entry name" value="AT26814P-RELATED"/>
    <property type="match status" value="1"/>
</dbReference>
<dbReference type="PROSITE" id="PS00135">
    <property type="entry name" value="TRYPSIN_SER"/>
    <property type="match status" value="1"/>
</dbReference>
<dbReference type="CDD" id="cd00190">
    <property type="entry name" value="Tryp_SPc"/>
    <property type="match status" value="1"/>
</dbReference>